<keyword evidence="1" id="KW-0472">Membrane</keyword>
<feature type="transmembrane region" description="Helical" evidence="1">
    <location>
        <begin position="34"/>
        <end position="59"/>
    </location>
</feature>
<keyword evidence="4" id="KW-1185">Reference proteome</keyword>
<dbReference type="InterPro" id="IPR006976">
    <property type="entry name" value="VanZ-like"/>
</dbReference>
<organism evidence="3 4">
    <name type="scientific">Secundilactobacillus similis DSM 23365 = JCM 2765</name>
    <dbReference type="NCBI Taxonomy" id="1423804"/>
    <lineage>
        <taxon>Bacteria</taxon>
        <taxon>Bacillati</taxon>
        <taxon>Bacillota</taxon>
        <taxon>Bacilli</taxon>
        <taxon>Lactobacillales</taxon>
        <taxon>Lactobacillaceae</taxon>
        <taxon>Secundilactobacillus</taxon>
    </lineage>
</organism>
<gene>
    <name evidence="3" type="ORF">FD14_GL002464</name>
</gene>
<feature type="transmembrane region" description="Helical" evidence="1">
    <location>
        <begin position="84"/>
        <end position="100"/>
    </location>
</feature>
<keyword evidence="1" id="KW-0812">Transmembrane</keyword>
<feature type="transmembrane region" description="Helical" evidence="1">
    <location>
        <begin position="142"/>
        <end position="159"/>
    </location>
</feature>
<name>A0A0R2EP30_9LACO</name>
<evidence type="ECO:0000313" key="3">
    <source>
        <dbReference type="EMBL" id="KRN17928.1"/>
    </source>
</evidence>
<dbReference type="Proteomes" id="UP000051442">
    <property type="component" value="Unassembled WGS sequence"/>
</dbReference>
<dbReference type="PANTHER" id="PTHR36834:SF1">
    <property type="entry name" value="INTEGRAL MEMBRANE PROTEIN"/>
    <property type="match status" value="1"/>
</dbReference>
<evidence type="ECO:0000313" key="4">
    <source>
        <dbReference type="Proteomes" id="UP000051442"/>
    </source>
</evidence>
<keyword evidence="1" id="KW-1133">Transmembrane helix</keyword>
<dbReference type="RefSeq" id="WP_057152340.1">
    <property type="nucleotide sequence ID" value="NZ_AYZM01000170.1"/>
</dbReference>
<feature type="domain" description="VanZ-like" evidence="2">
    <location>
        <begin position="39"/>
        <end position="159"/>
    </location>
</feature>
<dbReference type="OrthoDB" id="2247368at2"/>
<dbReference type="STRING" id="1423804.FD14_GL002464"/>
<proteinExistence type="predicted"/>
<feature type="transmembrane region" description="Helical" evidence="1">
    <location>
        <begin position="107"/>
        <end position="127"/>
    </location>
</feature>
<accession>A0A0R2EP30</accession>
<dbReference type="Pfam" id="PF04892">
    <property type="entry name" value="VanZ"/>
    <property type="match status" value="1"/>
</dbReference>
<evidence type="ECO:0000256" key="1">
    <source>
        <dbReference type="SAM" id="Phobius"/>
    </source>
</evidence>
<evidence type="ECO:0000259" key="2">
    <source>
        <dbReference type="Pfam" id="PF04892"/>
    </source>
</evidence>
<sequence>MAQWLPYLAYVLAVLIGMGVLTSRRRGAGELVTIVTLGIYLTVVGYLTLTPTSFAYGIIPTMEPVWVGVVPTNPIPFRGIELDFYMNIVMMVPMGVYLALFKKWSGWRILLIGVLMGTAIESTQFVLDTVLHMSRWVDINDVMTNAAGVVIGYYAVALLKRTPFRRVVQFFMVKRPAVQTIKHA</sequence>
<dbReference type="PATRIC" id="fig|1423804.4.peg.2665"/>
<feature type="transmembrane region" description="Helical" evidence="1">
    <location>
        <begin position="6"/>
        <end position="22"/>
    </location>
</feature>
<reference evidence="3 4" key="1">
    <citation type="journal article" date="2015" name="Genome Announc.">
        <title>Expanding the biotechnology potential of lactobacilli through comparative genomics of 213 strains and associated genera.</title>
        <authorList>
            <person name="Sun Z."/>
            <person name="Harris H.M."/>
            <person name="McCann A."/>
            <person name="Guo C."/>
            <person name="Argimon S."/>
            <person name="Zhang W."/>
            <person name="Yang X."/>
            <person name="Jeffery I.B."/>
            <person name="Cooney J.C."/>
            <person name="Kagawa T.F."/>
            <person name="Liu W."/>
            <person name="Song Y."/>
            <person name="Salvetti E."/>
            <person name="Wrobel A."/>
            <person name="Rasinkangas P."/>
            <person name="Parkhill J."/>
            <person name="Rea M.C."/>
            <person name="O'Sullivan O."/>
            <person name="Ritari J."/>
            <person name="Douillard F.P."/>
            <person name="Paul Ross R."/>
            <person name="Yang R."/>
            <person name="Briner A.E."/>
            <person name="Felis G.E."/>
            <person name="de Vos W.M."/>
            <person name="Barrangou R."/>
            <person name="Klaenhammer T.R."/>
            <person name="Caufield P.W."/>
            <person name="Cui Y."/>
            <person name="Zhang H."/>
            <person name="O'Toole P.W."/>
        </authorList>
    </citation>
    <scope>NUCLEOTIDE SEQUENCE [LARGE SCALE GENOMIC DNA]</scope>
    <source>
        <strain evidence="3 4">DSM 23365</strain>
    </source>
</reference>
<dbReference type="PANTHER" id="PTHR36834">
    <property type="entry name" value="MEMBRANE PROTEIN-RELATED"/>
    <property type="match status" value="1"/>
</dbReference>
<dbReference type="EMBL" id="AYZM01000170">
    <property type="protein sequence ID" value="KRN17928.1"/>
    <property type="molecule type" value="Genomic_DNA"/>
</dbReference>
<comment type="caution">
    <text evidence="3">The sequence shown here is derived from an EMBL/GenBank/DDBJ whole genome shotgun (WGS) entry which is preliminary data.</text>
</comment>
<dbReference type="AlphaFoldDB" id="A0A0R2EP30"/>
<dbReference type="InterPro" id="IPR053150">
    <property type="entry name" value="Teicoplanin_resist-assoc"/>
</dbReference>
<protein>
    <recommendedName>
        <fullName evidence="2">VanZ-like domain-containing protein</fullName>
    </recommendedName>
</protein>